<comment type="caution">
    <text evidence="1">The sequence shown here is derived from an EMBL/GenBank/DDBJ whole genome shotgun (WGS) entry which is preliminary data.</text>
</comment>
<sequence>MFTVIGWSFRFRLGGWRSYCDVWLNRLSGADLVGGGAGGYTHRAQVRRGLDGLSAIVQQSLDHAPCAGSAFIFRNRAGNPLRLLLWDGNGVWLCQRRLHQGRFVWPKVGDAVFALTQAQWQWLVAGVDWQRLSAQLQAEWRV</sequence>
<protein>
    <submittedName>
        <fullName evidence="1">IS66 Orf2 like protein</fullName>
    </submittedName>
</protein>
<evidence type="ECO:0000313" key="2">
    <source>
        <dbReference type="Proteomes" id="UP000295649"/>
    </source>
</evidence>
<dbReference type="EMBL" id="SMCN01000001">
    <property type="protein sequence ID" value="TCV88576.1"/>
    <property type="molecule type" value="Genomic_DNA"/>
</dbReference>
<keyword evidence="2" id="KW-1185">Reference proteome</keyword>
<dbReference type="NCBIfam" id="NF033819">
    <property type="entry name" value="IS66_TnpB"/>
    <property type="match status" value="1"/>
</dbReference>
<dbReference type="PANTHER" id="PTHR36455">
    <property type="match status" value="1"/>
</dbReference>
<gene>
    <name evidence="1" type="ORF">EDE11_101367</name>
</gene>
<dbReference type="Proteomes" id="UP000295649">
    <property type="component" value="Unassembled WGS sequence"/>
</dbReference>
<dbReference type="RefSeq" id="WP_228375696.1">
    <property type="nucleotide sequence ID" value="NZ_LUUF01000016.1"/>
</dbReference>
<reference evidence="1 2" key="1">
    <citation type="submission" date="2019-03" db="EMBL/GenBank/DDBJ databases">
        <title>Systems level insights into methane cycling in arid and semi-arid ecosystems.</title>
        <authorList>
            <person name="Kalyuzhnaya M."/>
        </authorList>
    </citation>
    <scope>NUCLEOTIDE SEQUENCE [LARGE SCALE GENOMIC DNA]</scope>
    <source>
        <strain evidence="1 2">S-1</strain>
    </source>
</reference>
<dbReference type="PANTHER" id="PTHR36455:SF1">
    <property type="entry name" value="BLR8292 PROTEIN"/>
    <property type="match status" value="1"/>
</dbReference>
<dbReference type="Pfam" id="PF05717">
    <property type="entry name" value="TnpB_IS66"/>
    <property type="match status" value="1"/>
</dbReference>
<dbReference type="InterPro" id="IPR008878">
    <property type="entry name" value="Transposase_IS66_Orf2"/>
</dbReference>
<accession>A0ABY2CT05</accession>
<proteinExistence type="predicted"/>
<organism evidence="1 2">
    <name type="scientific">Methylomonas methanica</name>
    <dbReference type="NCBI Taxonomy" id="421"/>
    <lineage>
        <taxon>Bacteria</taxon>
        <taxon>Pseudomonadati</taxon>
        <taxon>Pseudomonadota</taxon>
        <taxon>Gammaproteobacteria</taxon>
        <taxon>Methylococcales</taxon>
        <taxon>Methylococcaceae</taxon>
        <taxon>Methylomonas</taxon>
    </lineage>
</organism>
<name>A0ABY2CT05_METMH</name>
<evidence type="ECO:0000313" key="1">
    <source>
        <dbReference type="EMBL" id="TCV88576.1"/>
    </source>
</evidence>